<dbReference type="OrthoDB" id="381190at2759"/>
<dbReference type="InterPro" id="IPR050517">
    <property type="entry name" value="DDR_Repair_Kinase"/>
</dbReference>
<dbReference type="EC" id="2.7.11.1" evidence="3"/>
<evidence type="ECO:0000256" key="5">
    <source>
        <dbReference type="ARBA" id="ARBA00022679"/>
    </source>
</evidence>
<dbReference type="GO" id="GO:0006281">
    <property type="term" value="P:DNA repair"/>
    <property type="evidence" value="ECO:0007669"/>
    <property type="project" value="UniProtKB-KW"/>
</dbReference>
<dbReference type="CDD" id="cd00892">
    <property type="entry name" value="PIKKc_ATR"/>
    <property type="match status" value="1"/>
</dbReference>
<evidence type="ECO:0000256" key="12">
    <source>
        <dbReference type="ARBA" id="ARBA00047899"/>
    </source>
</evidence>
<evidence type="ECO:0000313" key="17">
    <source>
        <dbReference type="EMBL" id="KJA29661.1"/>
    </source>
</evidence>
<protein>
    <recommendedName>
        <fullName evidence="3">non-specific serine/threonine protein kinase</fullName>
        <ecNumber evidence="3">2.7.11.1</ecNumber>
    </recommendedName>
</protein>
<comment type="catalytic activity">
    <reaction evidence="12">
        <text>L-threonyl-[protein] + ATP = O-phospho-L-threonyl-[protein] + ADP + H(+)</text>
        <dbReference type="Rhea" id="RHEA:46608"/>
        <dbReference type="Rhea" id="RHEA-COMP:11060"/>
        <dbReference type="Rhea" id="RHEA-COMP:11605"/>
        <dbReference type="ChEBI" id="CHEBI:15378"/>
        <dbReference type="ChEBI" id="CHEBI:30013"/>
        <dbReference type="ChEBI" id="CHEBI:30616"/>
        <dbReference type="ChEBI" id="CHEBI:61977"/>
        <dbReference type="ChEBI" id="CHEBI:456216"/>
        <dbReference type="EC" id="2.7.11.1"/>
    </reaction>
</comment>
<dbReference type="InterPro" id="IPR014009">
    <property type="entry name" value="PIK_FAT"/>
</dbReference>
<dbReference type="GO" id="GO:0004674">
    <property type="term" value="F:protein serine/threonine kinase activity"/>
    <property type="evidence" value="ECO:0007669"/>
    <property type="project" value="UniProtKB-KW"/>
</dbReference>
<dbReference type="SMART" id="SM00802">
    <property type="entry name" value="UME"/>
    <property type="match status" value="1"/>
</dbReference>
<evidence type="ECO:0000256" key="13">
    <source>
        <dbReference type="ARBA" id="ARBA00048679"/>
    </source>
</evidence>
<dbReference type="PANTHER" id="PTHR11139:SF125">
    <property type="entry name" value="SERINE_THREONINE-PROTEIN KINASE MEC1"/>
    <property type="match status" value="1"/>
</dbReference>
<dbReference type="Pfam" id="PF02260">
    <property type="entry name" value="FATC"/>
    <property type="match status" value="1"/>
</dbReference>
<feature type="domain" description="PI3K/PI4K catalytic" evidence="14">
    <location>
        <begin position="1670"/>
        <end position="1982"/>
    </location>
</feature>
<evidence type="ECO:0000259" key="15">
    <source>
        <dbReference type="PROSITE" id="PS51189"/>
    </source>
</evidence>
<accession>A0A0D2PN57</accession>
<organism evidence="17 18">
    <name type="scientific">Hypholoma sublateritium (strain FD-334 SS-4)</name>
    <dbReference type="NCBI Taxonomy" id="945553"/>
    <lineage>
        <taxon>Eukaryota</taxon>
        <taxon>Fungi</taxon>
        <taxon>Dikarya</taxon>
        <taxon>Basidiomycota</taxon>
        <taxon>Agaricomycotina</taxon>
        <taxon>Agaricomycetes</taxon>
        <taxon>Agaricomycetidae</taxon>
        <taxon>Agaricales</taxon>
        <taxon>Agaricineae</taxon>
        <taxon>Strophariaceae</taxon>
        <taxon>Hypholoma</taxon>
    </lineage>
</organism>
<evidence type="ECO:0000259" key="16">
    <source>
        <dbReference type="PROSITE" id="PS51190"/>
    </source>
</evidence>
<reference evidence="18" key="1">
    <citation type="submission" date="2014-04" db="EMBL/GenBank/DDBJ databases">
        <title>Evolutionary Origins and Diversification of the Mycorrhizal Mutualists.</title>
        <authorList>
            <consortium name="DOE Joint Genome Institute"/>
            <consortium name="Mycorrhizal Genomics Consortium"/>
            <person name="Kohler A."/>
            <person name="Kuo A."/>
            <person name="Nagy L.G."/>
            <person name="Floudas D."/>
            <person name="Copeland A."/>
            <person name="Barry K.W."/>
            <person name="Cichocki N."/>
            <person name="Veneault-Fourrey C."/>
            <person name="LaButti K."/>
            <person name="Lindquist E.A."/>
            <person name="Lipzen A."/>
            <person name="Lundell T."/>
            <person name="Morin E."/>
            <person name="Murat C."/>
            <person name="Riley R."/>
            <person name="Ohm R."/>
            <person name="Sun H."/>
            <person name="Tunlid A."/>
            <person name="Henrissat B."/>
            <person name="Grigoriev I.V."/>
            <person name="Hibbett D.S."/>
            <person name="Martin F."/>
        </authorList>
    </citation>
    <scope>NUCLEOTIDE SEQUENCE [LARGE SCALE GENOMIC DNA]</scope>
    <source>
        <strain evidence="18">FD-334 SS-4</strain>
    </source>
</reference>
<keyword evidence="8" id="KW-0418">Kinase</keyword>
<name>A0A0D2PN57_HYPSF</name>
<dbReference type="InterPro" id="IPR011989">
    <property type="entry name" value="ARM-like"/>
</dbReference>
<dbReference type="InterPro" id="IPR012993">
    <property type="entry name" value="UME"/>
</dbReference>
<feature type="domain" description="FAT" evidence="15">
    <location>
        <begin position="1008"/>
        <end position="1562"/>
    </location>
</feature>
<feature type="domain" description="FATC" evidence="16">
    <location>
        <begin position="1993"/>
        <end position="2025"/>
    </location>
</feature>
<dbReference type="InterPro" id="IPR018936">
    <property type="entry name" value="PI3/4_kinase_CS"/>
</dbReference>
<dbReference type="PROSITE" id="PS51190">
    <property type="entry name" value="FATC"/>
    <property type="match status" value="1"/>
</dbReference>
<dbReference type="Pfam" id="PF23593">
    <property type="entry name" value="HEAT_ATR"/>
    <property type="match status" value="1"/>
</dbReference>
<evidence type="ECO:0000256" key="10">
    <source>
        <dbReference type="ARBA" id="ARBA00023204"/>
    </source>
</evidence>
<dbReference type="Pfam" id="PF00454">
    <property type="entry name" value="PI3_PI4_kinase"/>
    <property type="match status" value="1"/>
</dbReference>
<dbReference type="PROSITE" id="PS50290">
    <property type="entry name" value="PI3_4_KINASE_3"/>
    <property type="match status" value="1"/>
</dbReference>
<evidence type="ECO:0000256" key="7">
    <source>
        <dbReference type="ARBA" id="ARBA00022763"/>
    </source>
</evidence>
<dbReference type="InterPro" id="IPR016024">
    <property type="entry name" value="ARM-type_fold"/>
</dbReference>
<dbReference type="InterPro" id="IPR057564">
    <property type="entry name" value="HEAT_ATR"/>
</dbReference>
<keyword evidence="4" id="KW-0723">Serine/threonine-protein kinase</keyword>
<dbReference type="Gene3D" id="3.30.1010.10">
    <property type="entry name" value="Phosphatidylinositol 3-kinase Catalytic Subunit, Chain A, domain 4"/>
    <property type="match status" value="1"/>
</dbReference>
<evidence type="ECO:0000256" key="4">
    <source>
        <dbReference type="ARBA" id="ARBA00022527"/>
    </source>
</evidence>
<dbReference type="SUPFAM" id="SSF48371">
    <property type="entry name" value="ARM repeat"/>
    <property type="match status" value="1"/>
</dbReference>
<comment type="similarity">
    <text evidence="2">Belongs to the PI3/PI4-kinase family. ATM subfamily.</text>
</comment>
<keyword evidence="5" id="KW-0808">Transferase</keyword>
<dbReference type="Pfam" id="PF08064">
    <property type="entry name" value="UME"/>
    <property type="match status" value="1"/>
</dbReference>
<comment type="subcellular location">
    <subcellularLocation>
        <location evidence="1">Nucleus</location>
    </subcellularLocation>
</comment>
<comment type="catalytic activity">
    <reaction evidence="13">
        <text>L-seryl-[protein] + ATP = O-phospho-L-seryl-[protein] + ADP + H(+)</text>
        <dbReference type="Rhea" id="RHEA:17989"/>
        <dbReference type="Rhea" id="RHEA-COMP:9863"/>
        <dbReference type="Rhea" id="RHEA-COMP:11604"/>
        <dbReference type="ChEBI" id="CHEBI:15378"/>
        <dbReference type="ChEBI" id="CHEBI:29999"/>
        <dbReference type="ChEBI" id="CHEBI:30616"/>
        <dbReference type="ChEBI" id="CHEBI:83421"/>
        <dbReference type="ChEBI" id="CHEBI:456216"/>
        <dbReference type="EC" id="2.7.11.1"/>
    </reaction>
</comment>
<evidence type="ECO:0000313" key="18">
    <source>
        <dbReference type="Proteomes" id="UP000054270"/>
    </source>
</evidence>
<dbReference type="OMA" id="SMYIGWC"/>
<keyword evidence="11" id="KW-0539">Nucleus</keyword>
<keyword evidence="6" id="KW-0547">Nucleotide-binding</keyword>
<evidence type="ECO:0000256" key="8">
    <source>
        <dbReference type="ARBA" id="ARBA00022777"/>
    </source>
</evidence>
<dbReference type="GO" id="GO:0005634">
    <property type="term" value="C:nucleus"/>
    <property type="evidence" value="ECO:0007669"/>
    <property type="project" value="UniProtKB-SubCell"/>
</dbReference>
<dbReference type="Pfam" id="PF02259">
    <property type="entry name" value="FAT"/>
    <property type="match status" value="1"/>
</dbReference>
<evidence type="ECO:0000256" key="6">
    <source>
        <dbReference type="ARBA" id="ARBA00022741"/>
    </source>
</evidence>
<dbReference type="InterPro" id="IPR036940">
    <property type="entry name" value="PI3/4_kinase_cat_sf"/>
</dbReference>
<dbReference type="Pfam" id="PF25030">
    <property type="entry name" value="M-HEAT_ATR"/>
    <property type="match status" value="1"/>
</dbReference>
<dbReference type="InterPro" id="IPR056802">
    <property type="entry name" value="ATR-like_M-HEAT"/>
</dbReference>
<dbReference type="Proteomes" id="UP000054270">
    <property type="component" value="Unassembled WGS sequence"/>
</dbReference>
<dbReference type="SUPFAM" id="SSF56112">
    <property type="entry name" value="Protein kinase-like (PK-like)"/>
    <property type="match status" value="1"/>
</dbReference>
<dbReference type="GO" id="GO:0000723">
    <property type="term" value="P:telomere maintenance"/>
    <property type="evidence" value="ECO:0007669"/>
    <property type="project" value="TreeGrafter"/>
</dbReference>
<evidence type="ECO:0000256" key="1">
    <source>
        <dbReference type="ARBA" id="ARBA00004123"/>
    </source>
</evidence>
<dbReference type="SMART" id="SM00146">
    <property type="entry name" value="PI3Kc"/>
    <property type="match status" value="1"/>
</dbReference>
<dbReference type="InterPro" id="IPR011009">
    <property type="entry name" value="Kinase-like_dom_sf"/>
</dbReference>
<dbReference type="EMBL" id="KN817518">
    <property type="protein sequence ID" value="KJA29661.1"/>
    <property type="molecule type" value="Genomic_DNA"/>
</dbReference>
<evidence type="ECO:0000256" key="9">
    <source>
        <dbReference type="ARBA" id="ARBA00022840"/>
    </source>
</evidence>
<dbReference type="PANTHER" id="PTHR11139">
    <property type="entry name" value="ATAXIA TELANGIECTASIA MUTATED ATM -RELATED"/>
    <property type="match status" value="1"/>
</dbReference>
<evidence type="ECO:0000256" key="2">
    <source>
        <dbReference type="ARBA" id="ARBA00010769"/>
    </source>
</evidence>
<keyword evidence="9" id="KW-0067">ATP-binding</keyword>
<keyword evidence="7" id="KW-0227">DNA damage</keyword>
<dbReference type="Gene3D" id="1.10.1070.11">
    <property type="entry name" value="Phosphatidylinositol 3-/4-kinase, catalytic domain"/>
    <property type="match status" value="1"/>
</dbReference>
<dbReference type="Gene3D" id="1.25.10.10">
    <property type="entry name" value="Leucine-rich Repeat Variant"/>
    <property type="match status" value="2"/>
</dbReference>
<dbReference type="InterPro" id="IPR003152">
    <property type="entry name" value="FATC_dom"/>
</dbReference>
<dbReference type="InterPro" id="IPR003151">
    <property type="entry name" value="PIK-rel_kinase_FAT"/>
</dbReference>
<keyword evidence="10" id="KW-0234">DNA repair</keyword>
<evidence type="ECO:0000256" key="11">
    <source>
        <dbReference type="ARBA" id="ARBA00023242"/>
    </source>
</evidence>
<dbReference type="PROSITE" id="PS51189">
    <property type="entry name" value="FAT"/>
    <property type="match status" value="1"/>
</dbReference>
<dbReference type="PROSITE" id="PS00916">
    <property type="entry name" value="PI3_4_KINASE_2"/>
    <property type="match status" value="1"/>
</dbReference>
<dbReference type="STRING" id="945553.A0A0D2PN57"/>
<dbReference type="InterPro" id="IPR000403">
    <property type="entry name" value="PI3/4_kinase_cat_dom"/>
</dbReference>
<dbReference type="GO" id="GO:0005694">
    <property type="term" value="C:chromosome"/>
    <property type="evidence" value="ECO:0007669"/>
    <property type="project" value="TreeGrafter"/>
</dbReference>
<dbReference type="SMART" id="SM01343">
    <property type="entry name" value="FATC"/>
    <property type="match status" value="1"/>
</dbReference>
<proteinExistence type="inferred from homology"/>
<evidence type="ECO:0000256" key="3">
    <source>
        <dbReference type="ARBA" id="ARBA00012513"/>
    </source>
</evidence>
<dbReference type="GO" id="GO:0005524">
    <property type="term" value="F:ATP binding"/>
    <property type="evidence" value="ECO:0007669"/>
    <property type="project" value="UniProtKB-KW"/>
</dbReference>
<sequence length="2025" mass="228495">MSQMRRATNLRMSVKETLEKTNASPERISFLSKCAPADTAIPTQTNNQHKSEQGRLIIAPHVWQQRLQLLIDEIIAPDLVAWMDDDEGLSIPQLAQRALFEIQNRFEGRSLDSWSNARSTLLEKLAELPCLLVQCDKTNCLASNLTNKSLNVASYIPVLGRLLEGSEEEAESDHRRRVYQVLCRAFRHHNPEEMVDMAVDMLFKGMNDPDRSVRVSAGFAMTALIQVYSFENEIGCKQADPIFVRLYQCFEVAKNPVRETLLVAVGAMGKTNNTGILRHVLCLLIAQLGRQNPVIRGSACMHIMAIAKHCQMAPYKLIHPFHDQIAPFIIKRLQQQPDLLGQACQVMSIAPADFITITLPRTLPELFATCDQKVLDAITKALSTKASTLLLKHSHSILAHIFLLPSQSATTKALKFVIKVLTDATSSVIDIQSVVKSCVVPLLAELVVVMGDDNREVAQQGIIALKKVEQILKQGRRDSPSQSDLGMFLKTYMLGLISDINDMLQDVQGKKSVDTKKKILRSLGALVQQIGPMINHVSPQIMATFQTMVGIPELSDVTLDSWYKFLTTLGSAELGPHLGPTSAAIVTSWGCFSNHARDTAFQALEYLVCTMGISIRPYLSEIVDLSVIEELQPLDEKLKALRGVFAPEKELQRILKQTASDNLTVASQALRELKTFMMHDQKDYIHRITSGDSFDPAIGQILACLSSTACRDNGDGTEGLRILSFECIGVLGAIDPDRVEIQYHNTSMVVMKNYADEGEAVVFALHLIQDLLVGAFRSTSDIKYQSHLAYSIQELLKFCQFTPALVAAHNTVSIPIKVRNRWNALPKHVLETVTPLLEGRFTLNQSTTPEVQHPIYPTQSTYREWIQLWATLLITRVSGPIAQRLFGVFRSAVRNKDVVVAHHLLPHLVLNILISGNENDALAIRTEMITVLNDQVDKESISTSDKKLLSAQAVFMLLDHLNKWLRVVRQELSKKPEAKRQRADRHSVDLQEQLLRLDSVLANIDQSLMAKAAFQCKAFARSLMDFEQQIVTLKERKSGEADLPAYYEKLHEIYAHLDEPDGMEGISALILAPTLEHQIREHESTGRWTSAQSCWELRLQESPDNVDFHLGLLRCLRNLGHYDTLRTHVAGVLTRHPEWESDLAGFHIESAWMVGAWDDVQQLTQKIKTETSSMVTGRVLLAMRTGDSKAVSDSLSHARSILGAPITAAGVTGYRRAYQSVLDLHLLHELQLIYQTTCSLHAGSQDGIRQERRKTIEELSKTLSARLNTTLPTFRIREPLLSMRRTAFTLSRIPRLGLTREIGKSWLASAKIARKAGQWQTAYSAMLQAQQRKASYAFIESAKLIKASGEPLRALHELENSVKFLGLFNENVLDLTIDVDTDMMKAKIQVLRGRWMDESDRFDSKAISNVLEEAAQFQKKWESAQYYIGQFHDDCFKALSDTDKVSRGLKMNSYTIKAFSKSMMHGSKYTYRTVPRLLTIWLDLGENPLMAQQDMFKKMTEHISRAIQGAPVFKWFTAFPQIVSRVGHGNADIFRHLSKLIVIIMQAYPRQSLWLFTSVIKSTKQNRAKRGKDILRQLQSNPINRTNGVANLIGESLSMTNELLGMCDHHVEEHKYTLSMQKQFPQLKALGRSSLIIPLQESLTASLPPDPFSESTHQPFPLDTPTFHEFFDEIDVMKSLAKPRKITIRGSNGQIYMFLGKPKDDLRKDARLMEMNSIINKLLKGNSESRRRQLHIRTYGVVALNEECGFIQWVPNTTAVRTVLMKYYDAQGIKSWSSELASVSLKIKALQDDQAAITMYKDKILSVFKPVFHEWFIETFPEPTAWLASRLTYGRTAAVMSMVGFILGLGDRHCENILLDTNSGDVVHVDFNCLFERGKTLETPERVPFRLTPNLVDGLGVSGVEGVFRIACEVTLQLLRDNKDSLMNVLDAFLHDPLVEWEDEKRKRDREPQRKANPVKLDIKDLAKNALHPIEKKLKGMYVPYIPRDRQERPMSTSNLVQLLIQDATDIRNLVRMYAGWTPWH</sequence>
<evidence type="ECO:0000259" key="14">
    <source>
        <dbReference type="PROSITE" id="PS50290"/>
    </source>
</evidence>
<dbReference type="GO" id="GO:0000077">
    <property type="term" value="P:DNA damage checkpoint signaling"/>
    <property type="evidence" value="ECO:0007669"/>
    <property type="project" value="TreeGrafter"/>
</dbReference>
<gene>
    <name evidence="17" type="ORF">HYPSUDRAFT_227373</name>
</gene>
<keyword evidence="18" id="KW-1185">Reference proteome</keyword>